<evidence type="ECO:0000256" key="1">
    <source>
        <dbReference type="SAM" id="MobiDB-lite"/>
    </source>
</evidence>
<reference evidence="2 3" key="1">
    <citation type="journal article" date="2003" name="Proc. Natl. Acad. Sci. U.S.A.">
        <title>Complete genome sequence of the marine planctomycete Pirellula sp. strain 1.</title>
        <authorList>
            <person name="Gloeckner F.O."/>
            <person name="Kube M."/>
            <person name="Bauer M."/>
            <person name="Teeling H."/>
            <person name="Lombardot T."/>
            <person name="Ludwig W."/>
            <person name="Gade D."/>
            <person name="Beck A."/>
            <person name="Borzym K."/>
            <person name="Heitmann K."/>
            <person name="Rabus R."/>
            <person name="Schlesner H."/>
            <person name="Amann R."/>
            <person name="Reinhardt R."/>
        </authorList>
    </citation>
    <scope>NUCLEOTIDE SEQUENCE [LARGE SCALE GENOMIC DNA]</scope>
    <source>
        <strain evidence="3">DSM 10527 / NCIMB 13988 / SH1</strain>
    </source>
</reference>
<evidence type="ECO:0000313" key="3">
    <source>
        <dbReference type="Proteomes" id="UP000001025"/>
    </source>
</evidence>
<dbReference type="AlphaFoldDB" id="Q7UFN4"/>
<dbReference type="KEGG" id="rba:RB8457"/>
<organism evidence="2 3">
    <name type="scientific">Rhodopirellula baltica (strain DSM 10527 / NCIMB 13988 / SH1)</name>
    <dbReference type="NCBI Taxonomy" id="243090"/>
    <lineage>
        <taxon>Bacteria</taxon>
        <taxon>Pseudomonadati</taxon>
        <taxon>Planctomycetota</taxon>
        <taxon>Planctomycetia</taxon>
        <taxon>Pirellulales</taxon>
        <taxon>Pirellulaceae</taxon>
        <taxon>Rhodopirellula</taxon>
    </lineage>
</organism>
<proteinExistence type="predicted"/>
<gene>
    <name evidence="2" type="ordered locus">RB8457</name>
</gene>
<name>Q7UFN4_RHOBA</name>
<accession>Q7UFN4</accession>
<feature type="region of interest" description="Disordered" evidence="1">
    <location>
        <begin position="88"/>
        <end position="113"/>
    </location>
</feature>
<evidence type="ECO:0000313" key="2">
    <source>
        <dbReference type="EMBL" id="CAD78648.1"/>
    </source>
</evidence>
<keyword evidence="3" id="KW-1185">Reference proteome</keyword>
<dbReference type="EnsemblBacteria" id="CAD78648">
    <property type="protein sequence ID" value="CAD78648"/>
    <property type="gene ID" value="RB8457"/>
</dbReference>
<dbReference type="HOGENOM" id="CLU_2131555_0_0_0"/>
<sequence length="113" mass="12543">MRRVRLRTRERLRARLRVLIGRGGMKLFENIEGEWTDSAGKPTSPARQWCPVNAKRSRSRATQCAEIGVSTQSLLPILPDKAFLGRSVSAQDAEPEPGCSVQSRLAGEGRIEL</sequence>
<dbReference type="InParanoid" id="Q7UFN4"/>
<dbReference type="EMBL" id="BX294147">
    <property type="protein sequence ID" value="CAD78648.1"/>
    <property type="molecule type" value="Genomic_DNA"/>
</dbReference>
<dbReference type="STRING" id="243090.RB8457"/>
<dbReference type="Proteomes" id="UP000001025">
    <property type="component" value="Chromosome"/>
</dbReference>
<protein>
    <submittedName>
        <fullName evidence="2">Uncharacterized protein</fullName>
    </submittedName>
</protein>